<reference evidence="1 2" key="1">
    <citation type="journal article" date="2015" name="Genome Biol. Evol.">
        <title>Comparative Genomics of a Bacterivorous Green Alga Reveals Evolutionary Causalities and Consequences of Phago-Mixotrophic Mode of Nutrition.</title>
        <authorList>
            <person name="Burns J.A."/>
            <person name="Paasch A."/>
            <person name="Narechania A."/>
            <person name="Kim E."/>
        </authorList>
    </citation>
    <scope>NUCLEOTIDE SEQUENCE [LARGE SCALE GENOMIC DNA]</scope>
    <source>
        <strain evidence="1 2">PLY_AMNH</strain>
    </source>
</reference>
<sequence length="281" mass="31910">MGCRGSIPEKPELELSDIPWEIKEISKQVIEWRESGKKIWEVPIGVNLSFLEKFFNRYRVHDRTTEEVVDEFIRPATEGQTCSYLDLFSLQGETTNVSSLHGGTIGEATHFVSHAWSGKFRDLVSALRTFSSTEGKARKRIYFYLDIFALSQHLHPKEYETSVEEVLSLAIRNTGKTLLVASPWPSPVAFRRLWCLYELFATVMAGSDLILCFPFAELKRMETASVETLASFLHAIGSIDSKLAETSLREDHSELTQLLKDASLEGHEQTCNQTITRRDSD</sequence>
<dbReference type="Proteomes" id="UP001190700">
    <property type="component" value="Unassembled WGS sequence"/>
</dbReference>
<protein>
    <submittedName>
        <fullName evidence="1">Uncharacterized protein</fullName>
    </submittedName>
</protein>
<name>A0AAE0L578_9CHLO</name>
<gene>
    <name evidence="1" type="ORF">CYMTET_19104</name>
</gene>
<proteinExistence type="predicted"/>
<keyword evidence="2" id="KW-1185">Reference proteome</keyword>
<comment type="caution">
    <text evidence="1">The sequence shown here is derived from an EMBL/GenBank/DDBJ whole genome shotgun (WGS) entry which is preliminary data.</text>
</comment>
<accession>A0AAE0L578</accession>
<dbReference type="AlphaFoldDB" id="A0AAE0L578"/>
<dbReference type="EMBL" id="LGRX02008876">
    <property type="protein sequence ID" value="KAK3272611.1"/>
    <property type="molecule type" value="Genomic_DNA"/>
</dbReference>
<evidence type="ECO:0000313" key="1">
    <source>
        <dbReference type="EMBL" id="KAK3272611.1"/>
    </source>
</evidence>
<evidence type="ECO:0000313" key="2">
    <source>
        <dbReference type="Proteomes" id="UP001190700"/>
    </source>
</evidence>
<organism evidence="1 2">
    <name type="scientific">Cymbomonas tetramitiformis</name>
    <dbReference type="NCBI Taxonomy" id="36881"/>
    <lineage>
        <taxon>Eukaryota</taxon>
        <taxon>Viridiplantae</taxon>
        <taxon>Chlorophyta</taxon>
        <taxon>Pyramimonadophyceae</taxon>
        <taxon>Pyramimonadales</taxon>
        <taxon>Pyramimonadaceae</taxon>
        <taxon>Cymbomonas</taxon>
    </lineage>
</organism>